<keyword evidence="5 9" id="KW-0560">Oxidoreductase</keyword>
<dbReference type="GO" id="GO:0009403">
    <property type="term" value="P:toxin biosynthetic process"/>
    <property type="evidence" value="ECO:0007669"/>
    <property type="project" value="UniProtKB-ARBA"/>
</dbReference>
<dbReference type="InterPro" id="IPR001128">
    <property type="entry name" value="Cyt_P450"/>
</dbReference>
<feature type="transmembrane region" description="Helical" evidence="10">
    <location>
        <begin position="6"/>
        <end position="29"/>
    </location>
</feature>
<comment type="caution">
    <text evidence="11">The sequence shown here is derived from an EMBL/GenBank/DDBJ whole genome shotgun (WGS) entry which is preliminary data.</text>
</comment>
<proteinExistence type="inferred from homology"/>
<evidence type="ECO:0000256" key="8">
    <source>
        <dbReference type="PIRSR" id="PIRSR602401-1"/>
    </source>
</evidence>
<gene>
    <name evidence="11" type="ORF">B0T16DRAFT_508697</name>
</gene>
<dbReference type="InterPro" id="IPR017972">
    <property type="entry name" value="Cyt_P450_CS"/>
</dbReference>
<evidence type="ECO:0000313" key="11">
    <source>
        <dbReference type="EMBL" id="KAK0649797.1"/>
    </source>
</evidence>
<dbReference type="PANTHER" id="PTHR24305">
    <property type="entry name" value="CYTOCHROME P450"/>
    <property type="match status" value="1"/>
</dbReference>
<sequence>MALTGLGLWPITLFSLAAISVYLASHVLYNLFFHPLRGYPGPLLMRASRLAHCYHLIRGTLAFEMLNLHNRYGPVVRIAPDELAFADAAAWKEIMGHQKGGSEPFEKNMKFYRPFDFMPEDIINAPRENHALLRRTMAHGFSDRSMREQQPIIKGYVDLLIRRLRENCGKGPVDIMSWYNYTTFDIIGDLAFGESFGCLNDSDYHPWVKAIFQLARMGTIFQILAQYPLLMRLVFALVPKQLMEKREHHMELTKVKLRRRMDAGQERSDLVEGLLRKKEEWGLTLDKLQANSSILIIGGSETTATLLSGVTFLLLTNPPALEKLTTEIRTAFKSEDEMDMASVSALPYLLACLEEALRMYPPVPMGLPRVSPKGGATVCGYYVPEKTIVGVHQWAMYHNETHFRSPFSFHPERWLGDPAFAGDNKEAFQPFHIGPRNCLGRNLAYIEMRIIISRVLWNFDMRLAEGSSDWMSKQRVFNFWEKGPLPVYLTPVR</sequence>
<dbReference type="GO" id="GO:0005506">
    <property type="term" value="F:iron ion binding"/>
    <property type="evidence" value="ECO:0007669"/>
    <property type="project" value="InterPro"/>
</dbReference>
<keyword evidence="3 8" id="KW-0349">Heme</keyword>
<evidence type="ECO:0000256" key="1">
    <source>
        <dbReference type="ARBA" id="ARBA00001971"/>
    </source>
</evidence>
<keyword evidence="12" id="KW-1185">Reference proteome</keyword>
<dbReference type="InterPro" id="IPR036396">
    <property type="entry name" value="Cyt_P450_sf"/>
</dbReference>
<dbReference type="Proteomes" id="UP001174936">
    <property type="component" value="Unassembled WGS sequence"/>
</dbReference>
<evidence type="ECO:0000256" key="2">
    <source>
        <dbReference type="ARBA" id="ARBA00010617"/>
    </source>
</evidence>
<dbReference type="PRINTS" id="PR00463">
    <property type="entry name" value="EP450I"/>
</dbReference>
<dbReference type="GO" id="GO:0016705">
    <property type="term" value="F:oxidoreductase activity, acting on paired donors, with incorporation or reduction of molecular oxygen"/>
    <property type="evidence" value="ECO:0007669"/>
    <property type="project" value="InterPro"/>
</dbReference>
<dbReference type="SUPFAM" id="SSF48264">
    <property type="entry name" value="Cytochrome P450"/>
    <property type="match status" value="1"/>
</dbReference>
<dbReference type="PRINTS" id="PR00385">
    <property type="entry name" value="P450"/>
</dbReference>
<dbReference type="CDD" id="cd11058">
    <property type="entry name" value="CYP60B-like"/>
    <property type="match status" value="1"/>
</dbReference>
<organism evidence="11 12">
    <name type="scientific">Cercophora newfieldiana</name>
    <dbReference type="NCBI Taxonomy" id="92897"/>
    <lineage>
        <taxon>Eukaryota</taxon>
        <taxon>Fungi</taxon>
        <taxon>Dikarya</taxon>
        <taxon>Ascomycota</taxon>
        <taxon>Pezizomycotina</taxon>
        <taxon>Sordariomycetes</taxon>
        <taxon>Sordariomycetidae</taxon>
        <taxon>Sordariales</taxon>
        <taxon>Lasiosphaeriaceae</taxon>
        <taxon>Cercophora</taxon>
    </lineage>
</organism>
<dbReference type="InterPro" id="IPR002401">
    <property type="entry name" value="Cyt_P450_E_grp-I"/>
</dbReference>
<dbReference type="PANTHER" id="PTHR24305:SF230">
    <property type="entry name" value="P450, PUTATIVE (EUROFUNG)-RELATED"/>
    <property type="match status" value="1"/>
</dbReference>
<dbReference type="GO" id="GO:0020037">
    <property type="term" value="F:heme binding"/>
    <property type="evidence" value="ECO:0007669"/>
    <property type="project" value="InterPro"/>
</dbReference>
<dbReference type="Gene3D" id="1.10.630.10">
    <property type="entry name" value="Cytochrome P450"/>
    <property type="match status" value="1"/>
</dbReference>
<evidence type="ECO:0000256" key="3">
    <source>
        <dbReference type="ARBA" id="ARBA00022617"/>
    </source>
</evidence>
<reference evidence="11" key="1">
    <citation type="submission" date="2023-06" db="EMBL/GenBank/DDBJ databases">
        <title>Genome-scale phylogeny and comparative genomics of the fungal order Sordariales.</title>
        <authorList>
            <consortium name="Lawrence Berkeley National Laboratory"/>
            <person name="Hensen N."/>
            <person name="Bonometti L."/>
            <person name="Westerberg I."/>
            <person name="Brannstrom I.O."/>
            <person name="Guillou S."/>
            <person name="Cros-Aarteil S."/>
            <person name="Calhoun S."/>
            <person name="Haridas S."/>
            <person name="Kuo A."/>
            <person name="Mondo S."/>
            <person name="Pangilinan J."/>
            <person name="Riley R."/>
            <person name="Labutti K."/>
            <person name="Andreopoulos B."/>
            <person name="Lipzen A."/>
            <person name="Chen C."/>
            <person name="Yanf M."/>
            <person name="Daum C."/>
            <person name="Ng V."/>
            <person name="Clum A."/>
            <person name="Steindorff A."/>
            <person name="Ohm R."/>
            <person name="Martin F."/>
            <person name="Silar P."/>
            <person name="Natvig D."/>
            <person name="Lalanne C."/>
            <person name="Gautier V."/>
            <person name="Ament-Velasquez S.L."/>
            <person name="Kruys A."/>
            <person name="Hutchinson M.I."/>
            <person name="Powell A.J."/>
            <person name="Barry K."/>
            <person name="Miller A.N."/>
            <person name="Grigoriev I.V."/>
            <person name="Debuchy R."/>
            <person name="Gladieux P."/>
            <person name="Thoren M.H."/>
            <person name="Johannesson H."/>
        </authorList>
    </citation>
    <scope>NUCLEOTIDE SEQUENCE</scope>
    <source>
        <strain evidence="11">SMH2532-1</strain>
    </source>
</reference>
<keyword evidence="4 8" id="KW-0479">Metal-binding</keyword>
<keyword evidence="10" id="KW-0812">Transmembrane</keyword>
<comment type="cofactor">
    <cofactor evidence="1 8">
        <name>heme</name>
        <dbReference type="ChEBI" id="CHEBI:30413"/>
    </cofactor>
</comment>
<keyword evidence="10" id="KW-1133">Transmembrane helix</keyword>
<dbReference type="PROSITE" id="PS00086">
    <property type="entry name" value="CYTOCHROME_P450"/>
    <property type="match status" value="1"/>
</dbReference>
<evidence type="ECO:0000256" key="5">
    <source>
        <dbReference type="ARBA" id="ARBA00023002"/>
    </source>
</evidence>
<evidence type="ECO:0000256" key="10">
    <source>
        <dbReference type="SAM" id="Phobius"/>
    </source>
</evidence>
<evidence type="ECO:0000256" key="4">
    <source>
        <dbReference type="ARBA" id="ARBA00022723"/>
    </source>
</evidence>
<feature type="binding site" description="axial binding residue" evidence="8">
    <location>
        <position position="438"/>
    </location>
    <ligand>
        <name>heme</name>
        <dbReference type="ChEBI" id="CHEBI:30413"/>
    </ligand>
    <ligandPart>
        <name>Fe</name>
        <dbReference type="ChEBI" id="CHEBI:18248"/>
    </ligandPart>
</feature>
<protein>
    <submittedName>
        <fullName evidence="11">Cytochrome P450</fullName>
    </submittedName>
</protein>
<dbReference type="GO" id="GO:0004497">
    <property type="term" value="F:monooxygenase activity"/>
    <property type="evidence" value="ECO:0007669"/>
    <property type="project" value="UniProtKB-KW"/>
</dbReference>
<comment type="similarity">
    <text evidence="2 9">Belongs to the cytochrome P450 family.</text>
</comment>
<dbReference type="InterPro" id="IPR050121">
    <property type="entry name" value="Cytochrome_P450_monoxygenase"/>
</dbReference>
<evidence type="ECO:0000256" key="9">
    <source>
        <dbReference type="RuleBase" id="RU000461"/>
    </source>
</evidence>
<evidence type="ECO:0000256" key="7">
    <source>
        <dbReference type="ARBA" id="ARBA00023033"/>
    </source>
</evidence>
<name>A0AA39YE27_9PEZI</name>
<keyword evidence="10" id="KW-0472">Membrane</keyword>
<evidence type="ECO:0000313" key="12">
    <source>
        <dbReference type="Proteomes" id="UP001174936"/>
    </source>
</evidence>
<dbReference type="EMBL" id="JAULSV010000003">
    <property type="protein sequence ID" value="KAK0649797.1"/>
    <property type="molecule type" value="Genomic_DNA"/>
</dbReference>
<dbReference type="AlphaFoldDB" id="A0AA39YE27"/>
<keyword evidence="7 9" id="KW-0503">Monooxygenase</keyword>
<dbReference type="Pfam" id="PF00067">
    <property type="entry name" value="p450"/>
    <property type="match status" value="1"/>
</dbReference>
<evidence type="ECO:0000256" key="6">
    <source>
        <dbReference type="ARBA" id="ARBA00023004"/>
    </source>
</evidence>
<keyword evidence="6 8" id="KW-0408">Iron</keyword>
<accession>A0AA39YE27</accession>
<dbReference type="FunFam" id="1.10.630.10:FF:000047">
    <property type="entry name" value="Cytochrome P450 monooxygenase"/>
    <property type="match status" value="1"/>
</dbReference>